<keyword evidence="1" id="KW-1133">Transmembrane helix</keyword>
<organism evidence="2 3">
    <name type="scientific">Nitrincola nitratireducens</name>
    <dbReference type="NCBI Taxonomy" id="1229521"/>
    <lineage>
        <taxon>Bacteria</taxon>
        <taxon>Pseudomonadati</taxon>
        <taxon>Pseudomonadota</taxon>
        <taxon>Gammaproteobacteria</taxon>
        <taxon>Oceanospirillales</taxon>
        <taxon>Oceanospirillaceae</taxon>
        <taxon>Nitrincola</taxon>
    </lineage>
</organism>
<evidence type="ECO:0008006" key="4">
    <source>
        <dbReference type="Google" id="ProtNLM"/>
    </source>
</evidence>
<gene>
    <name evidence="2" type="ORF">D791_01267</name>
</gene>
<dbReference type="Pfam" id="PF13781">
    <property type="entry name" value="DoxX_3"/>
    <property type="match status" value="1"/>
</dbReference>
<feature type="transmembrane region" description="Helical" evidence="1">
    <location>
        <begin position="34"/>
        <end position="65"/>
    </location>
</feature>
<feature type="transmembrane region" description="Helical" evidence="1">
    <location>
        <begin position="77"/>
        <end position="96"/>
    </location>
</feature>
<dbReference type="InterPro" id="IPR025695">
    <property type="entry name" value="DoxX-like"/>
</dbReference>
<evidence type="ECO:0000313" key="2">
    <source>
        <dbReference type="EMBL" id="EXJ11894.1"/>
    </source>
</evidence>
<keyword evidence="1" id="KW-0812">Transmembrane</keyword>
<dbReference type="PATRIC" id="fig|1229521.3.peg.1279"/>
<evidence type="ECO:0000256" key="1">
    <source>
        <dbReference type="SAM" id="Phobius"/>
    </source>
</evidence>
<dbReference type="EMBL" id="AONB01000004">
    <property type="protein sequence ID" value="EXJ11894.1"/>
    <property type="molecule type" value="Genomic_DNA"/>
</dbReference>
<keyword evidence="3" id="KW-1185">Reference proteome</keyword>
<protein>
    <recommendedName>
        <fullName evidence="4">DoxX</fullName>
    </recommendedName>
</protein>
<dbReference type="STRING" id="1229521.D791_01267"/>
<sequence length="131" mass="14911">MWFWRIGSLRRQPFYCIFTGITSEFFAKEIGYEVLAYGGIVGALADISILSGSVLDILIGIWLLLGKKLKRCFQLQMIVIVTYTLLLTAIDPSLWLHPFGPLTKNVPILVMIYGLYKHECSRLGQVERVRS</sequence>
<name>W9UXW0_9GAMM</name>
<comment type="caution">
    <text evidence="2">The sequence shown here is derived from an EMBL/GenBank/DDBJ whole genome shotgun (WGS) entry which is preliminary data.</text>
</comment>
<dbReference type="Proteomes" id="UP000019464">
    <property type="component" value="Unassembled WGS sequence"/>
</dbReference>
<reference evidence="2 3" key="2">
    <citation type="journal article" date="2015" name="Syst. Appl. Microbiol.">
        <title>Nitrincola nitratireducens sp. nov. isolated from a haloalkaline crater lake.</title>
        <authorList>
            <person name="Singh A."/>
            <person name="Vaidya B."/>
            <person name="Tanuku N.R."/>
            <person name="Pinnaka A.K."/>
        </authorList>
    </citation>
    <scope>NUCLEOTIDE SEQUENCE [LARGE SCALE GENOMIC DNA]</scope>
    <source>
        <strain evidence="2 3">AK23</strain>
    </source>
</reference>
<dbReference type="OrthoDB" id="9776313at2"/>
<keyword evidence="1" id="KW-0472">Membrane</keyword>
<reference evidence="3" key="1">
    <citation type="submission" date="2012-11" db="EMBL/GenBank/DDBJ databases">
        <authorList>
            <person name="Singh A."/>
            <person name="Pinnaka A.K."/>
            <person name="Vaidya B."/>
        </authorList>
    </citation>
    <scope>NUCLEOTIDE SEQUENCE [LARGE SCALE GENOMIC DNA]</scope>
    <source>
        <strain evidence="3">AK23</strain>
    </source>
</reference>
<dbReference type="AlphaFoldDB" id="W9UXW0"/>
<proteinExistence type="predicted"/>
<accession>W9UXW0</accession>
<evidence type="ECO:0000313" key="3">
    <source>
        <dbReference type="Proteomes" id="UP000019464"/>
    </source>
</evidence>